<name>A0A8K0E1X1_9ROSA</name>
<accession>A0A8K0E1X1</accession>
<reference evidence="1" key="1">
    <citation type="submission" date="2020-03" db="EMBL/GenBank/DDBJ databases">
        <title>A high-quality chromosome-level genome assembly of a woody plant with both climbing and erect habits, Rhamnella rubrinervis.</title>
        <authorList>
            <person name="Lu Z."/>
            <person name="Yang Y."/>
            <person name="Zhu X."/>
            <person name="Sun Y."/>
        </authorList>
    </citation>
    <scope>NUCLEOTIDE SEQUENCE</scope>
    <source>
        <strain evidence="1">BYM</strain>
        <tissue evidence="1">Leaf</tissue>
    </source>
</reference>
<evidence type="ECO:0000313" key="2">
    <source>
        <dbReference type="Proteomes" id="UP000796880"/>
    </source>
</evidence>
<dbReference type="EMBL" id="VOIH02000007">
    <property type="protein sequence ID" value="KAF3441590.1"/>
    <property type="molecule type" value="Genomic_DNA"/>
</dbReference>
<keyword evidence="2" id="KW-1185">Reference proteome</keyword>
<protein>
    <submittedName>
        <fullName evidence="1">Uncharacterized protein</fullName>
    </submittedName>
</protein>
<evidence type="ECO:0000313" key="1">
    <source>
        <dbReference type="EMBL" id="KAF3441590.1"/>
    </source>
</evidence>
<gene>
    <name evidence="1" type="ORF">FNV43_RR15504</name>
</gene>
<proteinExistence type="predicted"/>
<dbReference type="AlphaFoldDB" id="A0A8K0E1X1"/>
<dbReference type="OrthoDB" id="1436154at2759"/>
<dbReference type="Proteomes" id="UP000796880">
    <property type="component" value="Unassembled WGS sequence"/>
</dbReference>
<organism evidence="1 2">
    <name type="scientific">Rhamnella rubrinervis</name>
    <dbReference type="NCBI Taxonomy" id="2594499"/>
    <lineage>
        <taxon>Eukaryota</taxon>
        <taxon>Viridiplantae</taxon>
        <taxon>Streptophyta</taxon>
        <taxon>Embryophyta</taxon>
        <taxon>Tracheophyta</taxon>
        <taxon>Spermatophyta</taxon>
        <taxon>Magnoliopsida</taxon>
        <taxon>eudicotyledons</taxon>
        <taxon>Gunneridae</taxon>
        <taxon>Pentapetalae</taxon>
        <taxon>rosids</taxon>
        <taxon>fabids</taxon>
        <taxon>Rosales</taxon>
        <taxon>Rhamnaceae</taxon>
        <taxon>rhamnoid group</taxon>
        <taxon>Rhamneae</taxon>
        <taxon>Rhamnella</taxon>
    </lineage>
</organism>
<sequence length="147" mass="17043">MDNEIVVKHRATNDQLQPKWAKNTLENDLFGTSIPKVNTVKELLETIGRKFTMFDKNDKHHYLNLLNSTMYDGVSGLREQIHKFSSCYQKLSAIKTDLGEDFLTWSIMKSLHSQFDSIKSNYNTLKVQWSLNEMTVILVKEEDEGRG</sequence>
<comment type="caution">
    <text evidence="1">The sequence shown here is derived from an EMBL/GenBank/DDBJ whole genome shotgun (WGS) entry which is preliminary data.</text>
</comment>
<dbReference type="Pfam" id="PF14223">
    <property type="entry name" value="Retrotran_gag_2"/>
    <property type="match status" value="1"/>
</dbReference>